<comment type="caution">
    <text evidence="2">The sequence shown here is derived from an EMBL/GenBank/DDBJ whole genome shotgun (WGS) entry which is preliminary data.</text>
</comment>
<dbReference type="SUPFAM" id="SSF54427">
    <property type="entry name" value="NTF2-like"/>
    <property type="match status" value="1"/>
</dbReference>
<dbReference type="RefSeq" id="WP_130153641.1">
    <property type="nucleotide sequence ID" value="NZ_SCFB01000004.1"/>
</dbReference>
<dbReference type="OrthoDB" id="9798618at2"/>
<name>A0A4Q7DJL3_9PROT</name>
<dbReference type="InterPro" id="IPR032710">
    <property type="entry name" value="NTF2-like_dom_sf"/>
</dbReference>
<organism evidence="2 3">
    <name type="scientific">Candidatus Finniella inopinata</name>
    <dbReference type="NCBI Taxonomy" id="1696036"/>
    <lineage>
        <taxon>Bacteria</taxon>
        <taxon>Pseudomonadati</taxon>
        <taxon>Pseudomonadota</taxon>
        <taxon>Alphaproteobacteria</taxon>
        <taxon>Holosporales</taxon>
        <taxon>Candidatus Paracaedibacteraceae</taxon>
        <taxon>Candidatus Finniella</taxon>
    </lineage>
</organism>
<dbReference type="NCBIfam" id="NF033779">
    <property type="entry name" value="Tim44_TimA_adap"/>
    <property type="match status" value="1"/>
</dbReference>
<dbReference type="Proteomes" id="UP000293550">
    <property type="component" value="Unassembled WGS sequence"/>
</dbReference>
<dbReference type="AlphaFoldDB" id="A0A4Q7DJL3"/>
<dbReference type="Pfam" id="PF04280">
    <property type="entry name" value="Tim44"/>
    <property type="match status" value="1"/>
</dbReference>
<dbReference type="InterPro" id="IPR007379">
    <property type="entry name" value="Tim44-like_dom"/>
</dbReference>
<keyword evidence="3" id="KW-1185">Reference proteome</keyword>
<dbReference type="Gene3D" id="3.10.450.240">
    <property type="match status" value="1"/>
</dbReference>
<accession>A0A4Q7DJL3</accession>
<dbReference type="EMBL" id="SCFB01000004">
    <property type="protein sequence ID" value="RZI46540.1"/>
    <property type="molecule type" value="Genomic_DNA"/>
</dbReference>
<gene>
    <name evidence="2" type="ORF">EQU50_02840</name>
</gene>
<proteinExistence type="predicted"/>
<sequence length="215" mass="24321">MEIIVFAVLAGYLFFRLWSVLGTRTGNEKPLNPLGQARFEEGEKDNVIVIPKQFGKASSTEESDSKVDVQVSQLKKVMPDFDVGSFIRGSENAFGLIIKAYSEGNENLLKQLLEETVYDQFYTAIQDRQQKGLRQETEVDSIQAELVSIDVVDKKAQITVRFKSDQMIATFNQVGENIDNPARIRVPVTDLWTFEKPIKAKTPTWLLIRTSVDTI</sequence>
<protein>
    <recommendedName>
        <fullName evidence="1">Tim44-like domain-containing protein</fullName>
    </recommendedName>
</protein>
<evidence type="ECO:0000259" key="1">
    <source>
        <dbReference type="SMART" id="SM00978"/>
    </source>
</evidence>
<reference evidence="2 3" key="1">
    <citation type="submission" date="2018-10" db="EMBL/GenBank/DDBJ databases">
        <title>An updated phylogeny of the Alphaproteobacteria reveals that the parasitic Rickettsiales and Holosporales have independent origins.</title>
        <authorList>
            <person name="Munoz-Gomez S.A."/>
            <person name="Hess S."/>
            <person name="Burger G."/>
            <person name="Lang B.F."/>
            <person name="Susko E."/>
            <person name="Slamovits C.H."/>
            <person name="Roger A.J."/>
        </authorList>
    </citation>
    <scope>NUCLEOTIDE SEQUENCE [LARGE SCALE GENOMIC DNA]</scope>
    <source>
        <strain evidence="2">HOLO01</strain>
    </source>
</reference>
<evidence type="ECO:0000313" key="3">
    <source>
        <dbReference type="Proteomes" id="UP000293550"/>
    </source>
</evidence>
<feature type="domain" description="Tim44-like" evidence="1">
    <location>
        <begin position="67"/>
        <end position="212"/>
    </location>
</feature>
<evidence type="ECO:0000313" key="2">
    <source>
        <dbReference type="EMBL" id="RZI46540.1"/>
    </source>
</evidence>
<dbReference type="SMART" id="SM00978">
    <property type="entry name" value="Tim44"/>
    <property type="match status" value="1"/>
</dbReference>